<evidence type="ECO:0000313" key="2">
    <source>
        <dbReference type="Proteomes" id="UP000284277"/>
    </source>
</evidence>
<evidence type="ECO:0000313" key="1">
    <source>
        <dbReference type="EMBL" id="RKD31351.1"/>
    </source>
</evidence>
<organism evidence="1 2">
    <name type="scientific">Lacrimispora algidixylanolytica</name>
    <dbReference type="NCBI Taxonomy" id="94868"/>
    <lineage>
        <taxon>Bacteria</taxon>
        <taxon>Bacillati</taxon>
        <taxon>Bacillota</taxon>
        <taxon>Clostridia</taxon>
        <taxon>Lachnospirales</taxon>
        <taxon>Lachnospiraceae</taxon>
        <taxon>Lacrimispora</taxon>
    </lineage>
</organism>
<comment type="caution">
    <text evidence="1">The sequence shown here is derived from an EMBL/GenBank/DDBJ whole genome shotgun (WGS) entry which is preliminary data.</text>
</comment>
<evidence type="ECO:0008006" key="3">
    <source>
        <dbReference type="Google" id="ProtNLM"/>
    </source>
</evidence>
<dbReference type="SUPFAM" id="SSF55729">
    <property type="entry name" value="Acyl-CoA N-acyltransferases (Nat)"/>
    <property type="match status" value="1"/>
</dbReference>
<dbReference type="InterPro" id="IPR036412">
    <property type="entry name" value="HAD-like_sf"/>
</dbReference>
<proteinExistence type="predicted"/>
<dbReference type="NCBIfam" id="TIGR01681">
    <property type="entry name" value="HAD-SF-IIIC"/>
    <property type="match status" value="1"/>
</dbReference>
<keyword evidence="2" id="KW-1185">Reference proteome</keyword>
<dbReference type="RefSeq" id="WP_120197125.1">
    <property type="nucleotide sequence ID" value="NZ_MCIA01000021.1"/>
</dbReference>
<accession>A0A419T1R1</accession>
<dbReference type="InterPro" id="IPR023214">
    <property type="entry name" value="HAD_sf"/>
</dbReference>
<dbReference type="Gene3D" id="3.40.50.1000">
    <property type="entry name" value="HAD superfamily/HAD-like"/>
    <property type="match status" value="1"/>
</dbReference>
<protein>
    <recommendedName>
        <fullName evidence="3">N-acetyltransferase domain-containing protein</fullName>
    </recommendedName>
</protein>
<dbReference type="InterPro" id="IPR016181">
    <property type="entry name" value="Acyl_CoA_acyltransferase"/>
</dbReference>
<dbReference type="SUPFAM" id="SSF56784">
    <property type="entry name" value="HAD-like"/>
    <property type="match status" value="1"/>
</dbReference>
<dbReference type="Gene3D" id="3.40.630.30">
    <property type="match status" value="1"/>
</dbReference>
<dbReference type="EMBL" id="MCIA01000021">
    <property type="protein sequence ID" value="RKD31351.1"/>
    <property type="molecule type" value="Genomic_DNA"/>
</dbReference>
<dbReference type="Proteomes" id="UP000284277">
    <property type="component" value="Unassembled WGS sequence"/>
</dbReference>
<sequence length="345" mass="39826">MVVNKIKCVVWDLDNTLWSGTLVEGDNVTINKNVVEVIKKLDERGILHSISSKNEYHDAMNKLIEFNVAEYFLFPQINWEPKSTAISTIAKSINIGIDSIAFVDDSMFEREEVKFYFKEVLCIGVDDISQMLVMDGFMPRFITEDSKNRRLLYKEDMVRKHAEEVFQGAKEIFLATLNMVFIITKAKEEDLRRVEELTIRTHQLNSTGTIYSYDELRNMIHSENYLVLIAQLNDKYGSYGKIGICVIEKNSDSWYIRLLLMSCRVASRGVGAVMINFVINLAIQSNVKLFADFVQSERNRIMYITYKFNGFCEVSSTSGKILFEADIREPKSYMDYVIVCDQLNV</sequence>
<gene>
    <name evidence="1" type="ORF">BET01_20760</name>
</gene>
<dbReference type="NCBIfam" id="TIGR01686">
    <property type="entry name" value="FkbH"/>
    <property type="match status" value="1"/>
</dbReference>
<reference evidence="1 2" key="1">
    <citation type="submission" date="2016-08" db="EMBL/GenBank/DDBJ databases">
        <title>A new outlook on sporulation: Clostridium algidixylanolyticum.</title>
        <authorList>
            <person name="Poppleton D.I."/>
            <person name="Gribaldo S."/>
        </authorList>
    </citation>
    <scope>NUCLEOTIDE SEQUENCE [LARGE SCALE GENOMIC DNA]</scope>
    <source>
        <strain evidence="1 2">SPL73</strain>
    </source>
</reference>
<name>A0A419T1R1_9FIRM</name>
<dbReference type="AlphaFoldDB" id="A0A419T1R1"/>
<dbReference type="InterPro" id="IPR010037">
    <property type="entry name" value="FkbH_domain"/>
</dbReference>
<dbReference type="InterPro" id="IPR010033">
    <property type="entry name" value="HAD_SF_ppase_IIIC"/>
</dbReference>
<dbReference type="OrthoDB" id="323926at2"/>